<dbReference type="NCBIfam" id="TIGR00275">
    <property type="entry name" value="aminoacetone oxidase family FAD-binding enzyme"/>
    <property type="match status" value="1"/>
</dbReference>
<keyword evidence="3" id="KW-0274">FAD</keyword>
<dbReference type="PANTHER" id="PTHR42887">
    <property type="entry name" value="OS12G0638800 PROTEIN"/>
    <property type="match status" value="1"/>
</dbReference>
<evidence type="ECO:0000256" key="3">
    <source>
        <dbReference type="ARBA" id="ARBA00022827"/>
    </source>
</evidence>
<sequence>MKIIIIGGGISGIFAAIESKRLGHEVLVLEKKDRILKKMLTTGNGRCNLTNVNVTPEHYNSKFVSKALSSFTNRDFIDYLKTIAVFTTCEGNKVYPQTLKAQTVVTQLLEEVKELGIEVITSSPVLKVEKKNNFTVYTNEHKYVADRVVFATGGCSSPKLGSDGKSFEVLKSLGHKVTDLYPALTQLTSNSRDLKSISGVKVYSKPKLYVDGNFVQEEEGEVLFTEYGLSGPPILSLSKKVNMERGDKYVEFSLINYSNEDTKDELYNMYYMFSHYPLKRWLMGIVDKKLVAYICKKLDLNQDVPVGNIDENKFKVLVQELLEHRVDISGTKGFETSQVTLGGVELSQVDEITFESKVVKGLYIIGEALNIDGVCGGYNIQWAVSSAIMMSRSL</sequence>
<dbReference type="Gene3D" id="3.50.50.60">
    <property type="entry name" value="FAD/NAD(P)-binding domain"/>
    <property type="match status" value="1"/>
</dbReference>
<organism evidence="6 7">
    <name type="scientific">Peptoniphilus asaccharolyticus DSM 20463</name>
    <dbReference type="NCBI Taxonomy" id="573058"/>
    <lineage>
        <taxon>Bacteria</taxon>
        <taxon>Bacillati</taxon>
        <taxon>Bacillota</taxon>
        <taxon>Tissierellia</taxon>
        <taxon>Tissierellales</taxon>
        <taxon>Peptoniphilaceae</taxon>
        <taxon>Peptoniphilus</taxon>
    </lineage>
</organism>
<feature type="domain" description="RsdA/BaiN/AoA(So)-like Rossmann fold-like" evidence="4">
    <location>
        <begin position="2"/>
        <end position="390"/>
    </location>
</feature>
<gene>
    <name evidence="6" type="ORF">SAMN00017477_1643</name>
</gene>
<dbReference type="AlphaFoldDB" id="A0A1W1VBV7"/>
<dbReference type="Pfam" id="PF03486">
    <property type="entry name" value="HI0933_like"/>
    <property type="match status" value="1"/>
</dbReference>
<proteinExistence type="predicted"/>
<dbReference type="SUPFAM" id="SSF51905">
    <property type="entry name" value="FAD/NAD(P)-binding domain"/>
    <property type="match status" value="1"/>
</dbReference>
<reference evidence="7" key="1">
    <citation type="submission" date="2017-04" db="EMBL/GenBank/DDBJ databases">
        <authorList>
            <person name="Varghese N."/>
            <person name="Submissions S."/>
        </authorList>
    </citation>
    <scope>NUCLEOTIDE SEQUENCE [LARGE SCALE GENOMIC DNA]</scope>
    <source>
        <strain evidence="7">DSM 20463</strain>
    </source>
</reference>
<keyword evidence="7" id="KW-1185">Reference proteome</keyword>
<dbReference type="InterPro" id="IPR023166">
    <property type="entry name" value="BaiN-like_dom_sf"/>
</dbReference>
<dbReference type="Gene3D" id="1.10.8.260">
    <property type="entry name" value="HI0933 insert domain-like"/>
    <property type="match status" value="1"/>
</dbReference>
<evidence type="ECO:0000259" key="5">
    <source>
        <dbReference type="Pfam" id="PF22780"/>
    </source>
</evidence>
<dbReference type="EMBL" id="FWWR01000011">
    <property type="protein sequence ID" value="SMB90541.1"/>
    <property type="molecule type" value="Genomic_DNA"/>
</dbReference>
<evidence type="ECO:0000259" key="4">
    <source>
        <dbReference type="Pfam" id="PF03486"/>
    </source>
</evidence>
<dbReference type="Gene3D" id="2.40.30.10">
    <property type="entry name" value="Translation factors"/>
    <property type="match status" value="1"/>
</dbReference>
<dbReference type="PANTHER" id="PTHR42887:SF2">
    <property type="entry name" value="OS12G0638800 PROTEIN"/>
    <property type="match status" value="1"/>
</dbReference>
<dbReference type="STRING" id="573058.SAMN00017477_1643"/>
<protein>
    <recommendedName>
        <fullName evidence="8">Flavoprotein, HI0933 family</fullName>
    </recommendedName>
</protein>
<keyword evidence="2" id="KW-0285">Flavoprotein</keyword>
<dbReference type="InterPro" id="IPR055178">
    <property type="entry name" value="RsdA/BaiN/AoA(So)-like_dom"/>
</dbReference>
<dbReference type="SUPFAM" id="SSF160996">
    <property type="entry name" value="HI0933 insert domain-like"/>
    <property type="match status" value="1"/>
</dbReference>
<evidence type="ECO:0000313" key="7">
    <source>
        <dbReference type="Proteomes" id="UP000192368"/>
    </source>
</evidence>
<name>A0A1W1VBV7_PEPAS</name>
<dbReference type="InterPro" id="IPR036188">
    <property type="entry name" value="FAD/NAD-bd_sf"/>
</dbReference>
<evidence type="ECO:0008006" key="8">
    <source>
        <dbReference type="Google" id="ProtNLM"/>
    </source>
</evidence>
<dbReference type="InterPro" id="IPR004792">
    <property type="entry name" value="BaiN-like"/>
</dbReference>
<dbReference type="Proteomes" id="UP000192368">
    <property type="component" value="Unassembled WGS sequence"/>
</dbReference>
<feature type="domain" description="RsdA/BaiN/AoA(So)-like insert" evidence="5">
    <location>
        <begin position="181"/>
        <end position="339"/>
    </location>
</feature>
<comment type="cofactor">
    <cofactor evidence="1">
        <name>FAD</name>
        <dbReference type="ChEBI" id="CHEBI:57692"/>
    </cofactor>
</comment>
<dbReference type="OrthoDB" id="9773233at2"/>
<evidence type="ECO:0000313" key="6">
    <source>
        <dbReference type="EMBL" id="SMB90541.1"/>
    </source>
</evidence>
<evidence type="ECO:0000256" key="1">
    <source>
        <dbReference type="ARBA" id="ARBA00001974"/>
    </source>
</evidence>
<dbReference type="Pfam" id="PF22780">
    <property type="entry name" value="HI0933_like_1st"/>
    <property type="match status" value="1"/>
</dbReference>
<accession>A0A1W1VBV7</accession>
<dbReference type="InterPro" id="IPR057661">
    <property type="entry name" value="RsdA/BaiN/AoA(So)_Rossmann"/>
</dbReference>
<dbReference type="RefSeq" id="WP_084231204.1">
    <property type="nucleotide sequence ID" value="NZ_FWWR01000011.1"/>
</dbReference>
<evidence type="ECO:0000256" key="2">
    <source>
        <dbReference type="ARBA" id="ARBA00022630"/>
    </source>
</evidence>